<organism evidence="2 3">
    <name type="scientific">Tigriopus californicus</name>
    <name type="common">Marine copepod</name>
    <dbReference type="NCBI Taxonomy" id="6832"/>
    <lineage>
        <taxon>Eukaryota</taxon>
        <taxon>Metazoa</taxon>
        <taxon>Ecdysozoa</taxon>
        <taxon>Arthropoda</taxon>
        <taxon>Crustacea</taxon>
        <taxon>Multicrustacea</taxon>
        <taxon>Hexanauplia</taxon>
        <taxon>Copepoda</taxon>
        <taxon>Harpacticoida</taxon>
        <taxon>Harpacticidae</taxon>
        <taxon>Tigriopus</taxon>
    </lineage>
</organism>
<proteinExistence type="predicted"/>
<reference evidence="2 3" key="1">
    <citation type="journal article" date="2018" name="Nat. Ecol. Evol.">
        <title>Genomic signatures of mitonuclear coevolution across populations of Tigriopus californicus.</title>
        <authorList>
            <person name="Barreto F.S."/>
            <person name="Watson E.T."/>
            <person name="Lima T.G."/>
            <person name="Willett C.S."/>
            <person name="Edmands S."/>
            <person name="Li W."/>
            <person name="Burton R.S."/>
        </authorList>
    </citation>
    <scope>NUCLEOTIDE SEQUENCE [LARGE SCALE GENOMIC DNA]</scope>
    <source>
        <strain evidence="2 3">San Diego</strain>
    </source>
</reference>
<protein>
    <submittedName>
        <fullName evidence="2">Uncharacterized protein</fullName>
    </submittedName>
</protein>
<evidence type="ECO:0000313" key="2">
    <source>
        <dbReference type="EMBL" id="TRY80666.1"/>
    </source>
</evidence>
<dbReference type="EMBL" id="VCGU01000001">
    <property type="protein sequence ID" value="TRY80666.1"/>
    <property type="molecule type" value="Genomic_DNA"/>
</dbReference>
<evidence type="ECO:0000313" key="3">
    <source>
        <dbReference type="Proteomes" id="UP000318571"/>
    </source>
</evidence>
<dbReference type="AlphaFoldDB" id="A0A553PSL9"/>
<accession>A0A553PSL9</accession>
<evidence type="ECO:0000256" key="1">
    <source>
        <dbReference type="SAM" id="MobiDB-lite"/>
    </source>
</evidence>
<gene>
    <name evidence="2" type="ORF">TCAL_16761</name>
</gene>
<name>A0A553PSL9_TIGCA</name>
<dbReference type="Proteomes" id="UP000318571">
    <property type="component" value="Chromosome 12"/>
</dbReference>
<sequence>MLNLGISKSPRGIMSNAPLRPRSNIHPNKLTLKLLIWLLWIVAWHHVNRRMSFFLNQTSLAP</sequence>
<comment type="caution">
    <text evidence="2">The sequence shown here is derived from an EMBL/GenBank/DDBJ whole genome shotgun (WGS) entry which is preliminary data.</text>
</comment>
<feature type="region of interest" description="Disordered" evidence="1">
    <location>
        <begin position="1"/>
        <end position="22"/>
    </location>
</feature>
<keyword evidence="3" id="KW-1185">Reference proteome</keyword>